<evidence type="ECO:0000313" key="2">
    <source>
        <dbReference type="EMBL" id="GAA4305153.1"/>
    </source>
</evidence>
<keyword evidence="3" id="KW-1185">Reference proteome</keyword>
<proteinExistence type="predicted"/>
<gene>
    <name evidence="2" type="ORF">GCM10023183_19080</name>
</gene>
<evidence type="ECO:0000313" key="3">
    <source>
        <dbReference type="Proteomes" id="UP001501844"/>
    </source>
</evidence>
<feature type="domain" description="Secretion system C-terminal sorting" evidence="1">
    <location>
        <begin position="391"/>
        <end position="464"/>
    </location>
</feature>
<dbReference type="Proteomes" id="UP001501844">
    <property type="component" value="Unassembled WGS sequence"/>
</dbReference>
<dbReference type="RefSeq" id="WP_345165094.1">
    <property type="nucleotide sequence ID" value="NZ_BAABGX010000002.1"/>
</dbReference>
<accession>A0ABP8FJB9</accession>
<organism evidence="2 3">
    <name type="scientific">Nibribacter koreensis</name>
    <dbReference type="NCBI Taxonomy" id="1084519"/>
    <lineage>
        <taxon>Bacteria</taxon>
        <taxon>Pseudomonadati</taxon>
        <taxon>Bacteroidota</taxon>
        <taxon>Cytophagia</taxon>
        <taxon>Cytophagales</taxon>
        <taxon>Hymenobacteraceae</taxon>
        <taxon>Nibribacter</taxon>
    </lineage>
</organism>
<sequence length="470" mass="51575">MRKFTLLFIFSAFIYLPVAAQLSSFKVLQPIGISNNTGDKPQSKVWFYEGKYWSILPDAAGTHLWRLDGTAWTKLQLLLPGDYAKADCKVVGNVAHILLFRETNASYLISLEHSPKDNTYQLWSQRPTRTVIPLDANVEVATIDVDSKGRMWLAYDGSKEIYVKWSDAPYATWSEPITLATGTSTDDLSGVIALPSINKIGVLWSNIATKRFGFKLHDDNASPEAWSEDEVPAQKSALDVGGGMADDHLNMTAASDGTLYAAVKTSFETAGYTKIALLVRRPYGVWEDMYKVSGTGTRPIVILNEAQDKLKVIYTGDEGGGDILQRESSTKNILFDSPRTLLAGQYNYPSTAKNNPNAPESIVIATNVGTINLQATGVLTVDALGFTLKAYPNPFNMMCTIAFSLAEDSDFSIGLYDSKGLQVTEFLQGNATKGKQNKVTLDGSRLSSGMYIARLKTNTGMQHIKVLLEK</sequence>
<dbReference type="InterPro" id="IPR026444">
    <property type="entry name" value="Secre_tail"/>
</dbReference>
<dbReference type="EMBL" id="BAABGX010000002">
    <property type="protein sequence ID" value="GAA4305153.1"/>
    <property type="molecule type" value="Genomic_DNA"/>
</dbReference>
<dbReference type="Pfam" id="PF18962">
    <property type="entry name" value="Por_Secre_tail"/>
    <property type="match status" value="1"/>
</dbReference>
<evidence type="ECO:0000259" key="1">
    <source>
        <dbReference type="Pfam" id="PF18962"/>
    </source>
</evidence>
<dbReference type="NCBIfam" id="TIGR04183">
    <property type="entry name" value="Por_Secre_tail"/>
    <property type="match status" value="1"/>
</dbReference>
<protein>
    <recommendedName>
        <fullName evidence="1">Secretion system C-terminal sorting domain-containing protein</fullName>
    </recommendedName>
</protein>
<reference evidence="3" key="1">
    <citation type="journal article" date="2019" name="Int. J. Syst. Evol. Microbiol.">
        <title>The Global Catalogue of Microorganisms (GCM) 10K type strain sequencing project: providing services to taxonomists for standard genome sequencing and annotation.</title>
        <authorList>
            <consortium name="The Broad Institute Genomics Platform"/>
            <consortium name="The Broad Institute Genome Sequencing Center for Infectious Disease"/>
            <person name="Wu L."/>
            <person name="Ma J."/>
        </authorList>
    </citation>
    <scope>NUCLEOTIDE SEQUENCE [LARGE SCALE GENOMIC DNA]</scope>
    <source>
        <strain evidence="3">JCM 17917</strain>
    </source>
</reference>
<comment type="caution">
    <text evidence="2">The sequence shown here is derived from an EMBL/GenBank/DDBJ whole genome shotgun (WGS) entry which is preliminary data.</text>
</comment>
<name>A0ABP8FJB9_9BACT</name>